<dbReference type="RefSeq" id="WP_129003023.1">
    <property type="nucleotide sequence ID" value="NZ_SDHZ01000001.1"/>
</dbReference>
<comment type="caution">
    <text evidence="2">The sequence shown here is derived from an EMBL/GenBank/DDBJ whole genome shotgun (WGS) entry which is preliminary data.</text>
</comment>
<reference evidence="2 3" key="1">
    <citation type="submission" date="2019-01" db="EMBL/GenBank/DDBJ databases">
        <title>Filimonas sp. strain TTM-71.</title>
        <authorList>
            <person name="Chen W.-M."/>
        </authorList>
    </citation>
    <scope>NUCLEOTIDE SEQUENCE [LARGE SCALE GENOMIC DNA]</scope>
    <source>
        <strain evidence="2 3">TTM-71</strain>
    </source>
</reference>
<gene>
    <name evidence="2" type="ORF">ESB13_10965</name>
</gene>
<evidence type="ECO:0000313" key="3">
    <source>
        <dbReference type="Proteomes" id="UP000290545"/>
    </source>
</evidence>
<evidence type="ECO:0000313" key="2">
    <source>
        <dbReference type="EMBL" id="RXK87273.1"/>
    </source>
</evidence>
<keyword evidence="1" id="KW-0812">Transmembrane</keyword>
<keyword evidence="1" id="KW-1133">Transmembrane helix</keyword>
<proteinExistence type="predicted"/>
<name>A0A4Q1DF04_9BACT</name>
<keyword evidence="3" id="KW-1185">Reference proteome</keyword>
<organism evidence="2 3">
    <name type="scientific">Filimonas effusa</name>
    <dbReference type="NCBI Taxonomy" id="2508721"/>
    <lineage>
        <taxon>Bacteria</taxon>
        <taxon>Pseudomonadati</taxon>
        <taxon>Bacteroidota</taxon>
        <taxon>Chitinophagia</taxon>
        <taxon>Chitinophagales</taxon>
        <taxon>Chitinophagaceae</taxon>
        <taxon>Filimonas</taxon>
    </lineage>
</organism>
<feature type="transmembrane region" description="Helical" evidence="1">
    <location>
        <begin position="34"/>
        <end position="56"/>
    </location>
</feature>
<keyword evidence="1" id="KW-0472">Membrane</keyword>
<accession>A0A4Q1DF04</accession>
<evidence type="ECO:0000256" key="1">
    <source>
        <dbReference type="SAM" id="Phobius"/>
    </source>
</evidence>
<dbReference type="EMBL" id="SDHZ01000001">
    <property type="protein sequence ID" value="RXK87273.1"/>
    <property type="molecule type" value="Genomic_DNA"/>
</dbReference>
<protein>
    <submittedName>
        <fullName evidence="2">Uncharacterized protein</fullName>
    </submittedName>
</protein>
<sequence length="62" mass="6953">MKLPFILFACLFFLFLLVSTLLFRHFVLNQTLNLTAGAIAVYLGIVVAAGLSYSFIRRKSRG</sequence>
<dbReference type="Proteomes" id="UP000290545">
    <property type="component" value="Unassembled WGS sequence"/>
</dbReference>
<dbReference type="AlphaFoldDB" id="A0A4Q1DF04"/>